<dbReference type="AlphaFoldDB" id="A0AAV7X5G8"/>
<accession>A0AAV7X5G8</accession>
<feature type="region of interest" description="Disordered" evidence="1">
    <location>
        <begin position="17"/>
        <end position="55"/>
    </location>
</feature>
<gene>
    <name evidence="2" type="ORF">ONE63_005032</name>
</gene>
<organism evidence="2 3">
    <name type="scientific">Megalurothrips usitatus</name>
    <name type="common">bean blossom thrips</name>
    <dbReference type="NCBI Taxonomy" id="439358"/>
    <lineage>
        <taxon>Eukaryota</taxon>
        <taxon>Metazoa</taxon>
        <taxon>Ecdysozoa</taxon>
        <taxon>Arthropoda</taxon>
        <taxon>Hexapoda</taxon>
        <taxon>Insecta</taxon>
        <taxon>Pterygota</taxon>
        <taxon>Neoptera</taxon>
        <taxon>Paraneoptera</taxon>
        <taxon>Thysanoptera</taxon>
        <taxon>Terebrantia</taxon>
        <taxon>Thripoidea</taxon>
        <taxon>Thripidae</taxon>
        <taxon>Megalurothrips</taxon>
    </lineage>
</organism>
<name>A0AAV7X5G8_9NEOP</name>
<keyword evidence="3" id="KW-1185">Reference proteome</keyword>
<comment type="caution">
    <text evidence="2">The sequence shown here is derived from an EMBL/GenBank/DDBJ whole genome shotgun (WGS) entry which is preliminary data.</text>
</comment>
<proteinExistence type="predicted"/>
<sequence>MLGFSIVTGLSLQPYQVEKTRRTAPEPSPTPANECLLDGQDSPVQPAPEKEPCSKTSIKPVAKTHKLVSGLPLGEGRERAARRLLAQLAFCANADEPEEWMLTDGALLKQYLFMRAGLSAHTVRKDLSVLLALVRSTPDGTIEKHEAVFRLQDALSVLGRPVRGQGRAQSAAIQHRVDQDDCEIDEWLDVELDPTPDHEPEPELRGVRWPLLPDHMAAPFPYLDIGKDLVVREELQGVGMRFWQDVYDRYFTTGDTPAARNPRSFT</sequence>
<evidence type="ECO:0000256" key="1">
    <source>
        <dbReference type="SAM" id="MobiDB-lite"/>
    </source>
</evidence>
<protein>
    <submittedName>
        <fullName evidence="2">Uncharacterized protein</fullName>
    </submittedName>
</protein>
<dbReference type="Proteomes" id="UP001075354">
    <property type="component" value="Chromosome 16"/>
</dbReference>
<evidence type="ECO:0000313" key="2">
    <source>
        <dbReference type="EMBL" id="KAJ1519777.1"/>
    </source>
</evidence>
<reference evidence="2" key="1">
    <citation type="submission" date="2022-12" db="EMBL/GenBank/DDBJ databases">
        <title>Chromosome-level genome assembly of the bean flower thrips Megalurothrips usitatus.</title>
        <authorList>
            <person name="Ma L."/>
            <person name="Liu Q."/>
            <person name="Li H."/>
            <person name="Cai W."/>
        </authorList>
    </citation>
    <scope>NUCLEOTIDE SEQUENCE</scope>
    <source>
        <strain evidence="2">Cailab_2022a</strain>
    </source>
</reference>
<evidence type="ECO:0000313" key="3">
    <source>
        <dbReference type="Proteomes" id="UP001075354"/>
    </source>
</evidence>
<dbReference type="EMBL" id="JAPTSV010000016">
    <property type="protein sequence ID" value="KAJ1519777.1"/>
    <property type="molecule type" value="Genomic_DNA"/>
</dbReference>